<dbReference type="Proteomes" id="UP000000547">
    <property type="component" value="Chromosome"/>
</dbReference>
<evidence type="ECO:0000259" key="10">
    <source>
        <dbReference type="Pfam" id="PF00924"/>
    </source>
</evidence>
<evidence type="ECO:0000256" key="1">
    <source>
        <dbReference type="ARBA" id="ARBA00004651"/>
    </source>
</evidence>
<evidence type="ECO:0000256" key="2">
    <source>
        <dbReference type="ARBA" id="ARBA00008017"/>
    </source>
</evidence>
<dbReference type="PANTHER" id="PTHR30566">
    <property type="entry name" value="YNAI-RELATED MECHANOSENSITIVE ION CHANNEL"/>
    <property type="match status" value="1"/>
</dbReference>
<gene>
    <name evidence="12" type="ordered locus">CPS_0969</name>
</gene>
<sequence length="554" mass="62572">MKLPQNSTFFIRSSFIFTLLLSLLLNSQSALSASPPNNGEEVSIKKMLDSKDKSQQELEKSDYSEDYNVPKDDFERGQPRSAIGGYLRALRSGDLTLATNYLDYRNLSDKTLSVGKEELARQLGVVLNRTLWVDLNSISSRKEGRKNDNLPSYRELVGQVDYQGNNIDVLLQRVPRAQDKVKIWKISNATVEKIPRLFKRYSYSPLGELLAKKLPAVDLFGVMLWQWLYFILMLVLYYFIAKILTWVVAFAIKRVYKKVSNEVLRFIKEPFALLIAVIFARNFHDEANVTIALRAVTEGSTLLIIAWCWVTFRFIDLMKVLLAEKFIAQDKPLAVYLLRPAGTVIKIMIFSIAALNWLENLGFNASTLLAGLGIGGLAIALAAQKTVENIIGAITLYTSAPIRIGNFCRFGNSLGVVEEIGLRATRIRTIDRSVIYVANAKFIDMNIENYSEREKMAFKPKIFLAPDTPKENIDALLVAIRGMLSSTDSLAASPLRSHFKAYTIYGLELDVFAYVNTTDFDVFLDEINQLNLNILALLNEHDCKVQVISERVVE</sequence>
<evidence type="ECO:0000259" key="11">
    <source>
        <dbReference type="Pfam" id="PF21088"/>
    </source>
</evidence>
<feature type="region of interest" description="Disordered" evidence="7">
    <location>
        <begin position="49"/>
        <end position="76"/>
    </location>
</feature>
<reference evidence="12" key="1">
    <citation type="journal article" date="2005" name="Proc. Natl. Acad. Sci. U.S.A.">
        <title>The psychrophilic lifestyle as revealed by the genome sequence of Colwellia psychrerythraea 34H through genomic and proteomic analyses.</title>
        <authorList>
            <person name="Methe B.A."/>
            <person name="Nelson K.E."/>
            <person name="Deming J.W."/>
            <person name="Momen B."/>
            <person name="Melamud E."/>
            <person name="Zhang X."/>
            <person name="Moult J."/>
            <person name="Madupu R."/>
            <person name="Nelson W.C."/>
            <person name="Dodson R.J."/>
            <person name="Brinkac L.M."/>
            <person name="Daugherty S.C."/>
            <person name="Durkin A.S."/>
            <person name="DeBoy R.T."/>
            <person name="Kolonay J.F."/>
            <person name="Sullivan S.A."/>
            <person name="Zhou L."/>
            <person name="Davidsen T.M."/>
            <person name="Wu M."/>
            <person name="Huston A.L."/>
            <person name="Lewis M."/>
            <person name="Weaver B."/>
            <person name="Weidman J.F."/>
            <person name="Khouri H."/>
            <person name="Utterback T.R."/>
            <person name="Feldblyum T.V."/>
            <person name="Fraser C.M."/>
        </authorList>
    </citation>
    <scope>NUCLEOTIDE SEQUENCE [LARGE SCALE GENOMIC DNA]</scope>
    <source>
        <strain evidence="12">34H</strain>
    </source>
</reference>
<dbReference type="KEGG" id="cps:CPS_0969"/>
<evidence type="ECO:0000256" key="6">
    <source>
        <dbReference type="ARBA" id="ARBA00023136"/>
    </source>
</evidence>
<dbReference type="GO" id="GO:0008381">
    <property type="term" value="F:mechanosensitive monoatomic ion channel activity"/>
    <property type="evidence" value="ECO:0007669"/>
    <property type="project" value="UniProtKB-ARBA"/>
</dbReference>
<dbReference type="InterPro" id="IPR049142">
    <property type="entry name" value="MS_channel_1st"/>
</dbReference>
<protein>
    <submittedName>
        <fullName evidence="12">Mechanosensitive ion channel family protein</fullName>
    </submittedName>
</protein>
<evidence type="ECO:0000256" key="9">
    <source>
        <dbReference type="SAM" id="SignalP"/>
    </source>
</evidence>
<feature type="domain" description="Mechanosensitive ion channel transmembrane helices 2/3" evidence="11">
    <location>
        <begin position="343"/>
        <end position="384"/>
    </location>
</feature>
<feature type="transmembrane region" description="Helical" evidence="8">
    <location>
        <begin position="263"/>
        <end position="280"/>
    </location>
</feature>
<organism evidence="12 13">
    <name type="scientific">Colwellia psychrerythraea (strain 34H / ATCC BAA-681)</name>
    <name type="common">Vibrio psychroerythus</name>
    <dbReference type="NCBI Taxonomy" id="167879"/>
    <lineage>
        <taxon>Bacteria</taxon>
        <taxon>Pseudomonadati</taxon>
        <taxon>Pseudomonadota</taxon>
        <taxon>Gammaproteobacteria</taxon>
        <taxon>Alteromonadales</taxon>
        <taxon>Colwelliaceae</taxon>
        <taxon>Colwellia</taxon>
    </lineage>
</organism>
<feature type="transmembrane region" description="Helical" evidence="8">
    <location>
        <begin position="361"/>
        <end position="383"/>
    </location>
</feature>
<feature type="transmembrane region" description="Helical" evidence="8">
    <location>
        <begin position="227"/>
        <end position="251"/>
    </location>
</feature>
<feature type="transmembrane region" description="Helical" evidence="8">
    <location>
        <begin position="333"/>
        <end position="355"/>
    </location>
</feature>
<evidence type="ECO:0000256" key="4">
    <source>
        <dbReference type="ARBA" id="ARBA00022692"/>
    </source>
</evidence>
<evidence type="ECO:0000256" key="8">
    <source>
        <dbReference type="SAM" id="Phobius"/>
    </source>
</evidence>
<feature type="domain" description="Mechanosensitive ion channel MscS" evidence="10">
    <location>
        <begin position="386"/>
        <end position="451"/>
    </location>
</feature>
<dbReference type="HOGENOM" id="CLU_015233_0_0_6"/>
<evidence type="ECO:0000256" key="3">
    <source>
        <dbReference type="ARBA" id="ARBA00022475"/>
    </source>
</evidence>
<dbReference type="SUPFAM" id="SSF50182">
    <property type="entry name" value="Sm-like ribonucleoproteins"/>
    <property type="match status" value="1"/>
</dbReference>
<comment type="similarity">
    <text evidence="2">Belongs to the MscS (TC 1.A.23) family.</text>
</comment>
<dbReference type="InterPro" id="IPR010920">
    <property type="entry name" value="LSM_dom_sf"/>
</dbReference>
<proteinExistence type="inferred from homology"/>
<keyword evidence="5 8" id="KW-1133">Transmembrane helix</keyword>
<dbReference type="GO" id="GO:0005886">
    <property type="term" value="C:plasma membrane"/>
    <property type="evidence" value="ECO:0007669"/>
    <property type="project" value="UniProtKB-SubCell"/>
</dbReference>
<name>Q487P7_COLP3</name>
<feature type="signal peptide" evidence="9">
    <location>
        <begin position="1"/>
        <end position="32"/>
    </location>
</feature>
<dbReference type="STRING" id="167879.CPS_0969"/>
<evidence type="ECO:0000313" key="12">
    <source>
        <dbReference type="EMBL" id="AAZ28648.1"/>
    </source>
</evidence>
<comment type="subcellular location">
    <subcellularLocation>
        <location evidence="1">Cell membrane</location>
        <topology evidence="1">Multi-pass membrane protein</topology>
    </subcellularLocation>
</comment>
<dbReference type="Gene3D" id="2.30.30.60">
    <property type="match status" value="1"/>
</dbReference>
<dbReference type="Pfam" id="PF21088">
    <property type="entry name" value="MS_channel_1st"/>
    <property type="match status" value="1"/>
</dbReference>
<dbReference type="PANTHER" id="PTHR30566:SF5">
    <property type="entry name" value="MECHANOSENSITIVE ION CHANNEL PROTEIN 1, MITOCHONDRIAL-RELATED"/>
    <property type="match status" value="1"/>
</dbReference>
<feature type="transmembrane region" description="Helical" evidence="8">
    <location>
        <begin position="292"/>
        <end position="312"/>
    </location>
</feature>
<keyword evidence="9" id="KW-0732">Signal</keyword>
<accession>Q487P7</accession>
<keyword evidence="6 8" id="KW-0472">Membrane</keyword>
<dbReference type="EMBL" id="CP000083">
    <property type="protein sequence ID" value="AAZ28648.1"/>
    <property type="molecule type" value="Genomic_DNA"/>
</dbReference>
<evidence type="ECO:0000313" key="13">
    <source>
        <dbReference type="Proteomes" id="UP000000547"/>
    </source>
</evidence>
<keyword evidence="3" id="KW-1003">Cell membrane</keyword>
<dbReference type="SUPFAM" id="SSF82861">
    <property type="entry name" value="Mechanosensitive channel protein MscS (YggB), transmembrane region"/>
    <property type="match status" value="1"/>
</dbReference>
<feature type="chain" id="PRO_5004234451" evidence="9">
    <location>
        <begin position="33"/>
        <end position="554"/>
    </location>
</feature>
<dbReference type="InterPro" id="IPR023408">
    <property type="entry name" value="MscS_beta-dom_sf"/>
</dbReference>
<dbReference type="Gene3D" id="1.10.287.1260">
    <property type="match status" value="1"/>
</dbReference>
<dbReference type="AlphaFoldDB" id="Q487P7"/>
<dbReference type="InterPro" id="IPR011014">
    <property type="entry name" value="MscS_channel_TM-2"/>
</dbReference>
<dbReference type="RefSeq" id="WP_011041812.1">
    <property type="nucleotide sequence ID" value="NC_003910.7"/>
</dbReference>
<evidence type="ECO:0000256" key="7">
    <source>
        <dbReference type="SAM" id="MobiDB-lite"/>
    </source>
</evidence>
<dbReference type="InterPro" id="IPR006685">
    <property type="entry name" value="MscS_channel_2nd"/>
</dbReference>
<dbReference type="Pfam" id="PF00924">
    <property type="entry name" value="MS_channel_2nd"/>
    <property type="match status" value="1"/>
</dbReference>
<keyword evidence="4 8" id="KW-0812">Transmembrane</keyword>
<evidence type="ECO:0000256" key="5">
    <source>
        <dbReference type="ARBA" id="ARBA00022989"/>
    </source>
</evidence>